<keyword evidence="8 10" id="KW-1133">Transmembrane helix</keyword>
<dbReference type="InterPro" id="IPR000515">
    <property type="entry name" value="MetI-like"/>
</dbReference>
<evidence type="ECO:0000256" key="4">
    <source>
        <dbReference type="ARBA" id="ARBA00022448"/>
    </source>
</evidence>
<evidence type="ECO:0000256" key="6">
    <source>
        <dbReference type="ARBA" id="ARBA00022592"/>
    </source>
</evidence>
<accession>A0A419XB02</accession>
<evidence type="ECO:0000256" key="5">
    <source>
        <dbReference type="ARBA" id="ARBA00022475"/>
    </source>
</evidence>
<evidence type="ECO:0000256" key="10">
    <source>
        <dbReference type="RuleBase" id="RU363043"/>
    </source>
</evidence>
<keyword evidence="9 10" id="KW-0472">Membrane</keyword>
<dbReference type="PANTHER" id="PTHR42922">
    <property type="entry name" value="PHOSPHATE TRANSPORT SYSTEM PERMEASE PROTEIN PSTA"/>
    <property type="match status" value="1"/>
</dbReference>
<dbReference type="PANTHER" id="PTHR42922:SF1">
    <property type="entry name" value="PHOSPHATE TRANSPORT SYSTEM PERMEASE PROTEIN PSTA"/>
    <property type="match status" value="1"/>
</dbReference>
<dbReference type="NCBIfam" id="TIGR00974">
    <property type="entry name" value="3a0107s02c"/>
    <property type="match status" value="1"/>
</dbReference>
<protein>
    <recommendedName>
        <fullName evidence="3 10">Phosphate transport system permease protein PstA</fullName>
    </recommendedName>
</protein>
<proteinExistence type="inferred from homology"/>
<keyword evidence="5 10" id="KW-1003">Cell membrane</keyword>
<keyword evidence="7 10" id="KW-0812">Transmembrane</keyword>
<comment type="similarity">
    <text evidence="2 10">Belongs to the binding-protein-dependent transport system permease family. CysTW subfamily.</text>
</comment>
<dbReference type="Gene3D" id="1.10.3720.10">
    <property type="entry name" value="MetI-like"/>
    <property type="match status" value="1"/>
</dbReference>
<organism evidence="12 13">
    <name type="scientific">Marinifilum flexuosum</name>
    <dbReference type="NCBI Taxonomy" id="1117708"/>
    <lineage>
        <taxon>Bacteria</taxon>
        <taxon>Pseudomonadati</taxon>
        <taxon>Bacteroidota</taxon>
        <taxon>Bacteroidia</taxon>
        <taxon>Marinilabiliales</taxon>
        <taxon>Marinifilaceae</taxon>
    </lineage>
</organism>
<dbReference type="InterPro" id="IPR035906">
    <property type="entry name" value="MetI-like_sf"/>
</dbReference>
<gene>
    <name evidence="12" type="ORF">BXY64_1962</name>
</gene>
<dbReference type="Proteomes" id="UP000284531">
    <property type="component" value="Unassembled WGS sequence"/>
</dbReference>
<dbReference type="GO" id="GO:0005315">
    <property type="term" value="F:phosphate transmembrane transporter activity"/>
    <property type="evidence" value="ECO:0007669"/>
    <property type="project" value="InterPro"/>
</dbReference>
<dbReference type="PROSITE" id="PS50928">
    <property type="entry name" value="ABC_TM1"/>
    <property type="match status" value="1"/>
</dbReference>
<evidence type="ECO:0000313" key="12">
    <source>
        <dbReference type="EMBL" id="RKE04931.1"/>
    </source>
</evidence>
<dbReference type="SUPFAM" id="SSF161098">
    <property type="entry name" value="MetI-like"/>
    <property type="match status" value="1"/>
</dbReference>
<evidence type="ECO:0000256" key="7">
    <source>
        <dbReference type="ARBA" id="ARBA00022692"/>
    </source>
</evidence>
<reference evidence="12 13" key="1">
    <citation type="submission" date="2018-09" db="EMBL/GenBank/DDBJ databases">
        <title>Genomic Encyclopedia of Archaeal and Bacterial Type Strains, Phase II (KMG-II): from individual species to whole genera.</title>
        <authorList>
            <person name="Goeker M."/>
        </authorList>
    </citation>
    <scope>NUCLEOTIDE SEQUENCE [LARGE SCALE GENOMIC DNA]</scope>
    <source>
        <strain evidence="12 13">DSM 21950</strain>
    </source>
</reference>
<dbReference type="AlphaFoldDB" id="A0A419XB02"/>
<comment type="subcellular location">
    <subcellularLocation>
        <location evidence="1 10">Cell membrane</location>
        <topology evidence="1 10">Multi-pass membrane protein</topology>
    </subcellularLocation>
</comment>
<dbReference type="CDD" id="cd06261">
    <property type="entry name" value="TM_PBP2"/>
    <property type="match status" value="1"/>
</dbReference>
<evidence type="ECO:0000259" key="11">
    <source>
        <dbReference type="PROSITE" id="PS50928"/>
    </source>
</evidence>
<evidence type="ECO:0000313" key="13">
    <source>
        <dbReference type="Proteomes" id="UP000284531"/>
    </source>
</evidence>
<dbReference type="GO" id="GO:0035435">
    <property type="term" value="P:phosphate ion transmembrane transport"/>
    <property type="evidence" value="ECO:0007669"/>
    <property type="project" value="InterPro"/>
</dbReference>
<evidence type="ECO:0000256" key="9">
    <source>
        <dbReference type="ARBA" id="ARBA00023136"/>
    </source>
</evidence>
<dbReference type="Pfam" id="PF00528">
    <property type="entry name" value="BPD_transp_1"/>
    <property type="match status" value="1"/>
</dbReference>
<feature type="transmembrane region" description="Helical" evidence="10">
    <location>
        <begin position="141"/>
        <end position="164"/>
    </location>
</feature>
<dbReference type="GO" id="GO:0005886">
    <property type="term" value="C:plasma membrane"/>
    <property type="evidence" value="ECO:0007669"/>
    <property type="project" value="UniProtKB-SubCell"/>
</dbReference>
<keyword evidence="13" id="KW-1185">Reference proteome</keyword>
<evidence type="ECO:0000256" key="3">
    <source>
        <dbReference type="ARBA" id="ARBA00016864"/>
    </source>
</evidence>
<feature type="transmembrane region" description="Helical" evidence="10">
    <location>
        <begin position="170"/>
        <end position="190"/>
    </location>
</feature>
<evidence type="ECO:0000256" key="2">
    <source>
        <dbReference type="ARBA" id="ARBA00007069"/>
    </source>
</evidence>
<feature type="transmembrane region" description="Helical" evidence="10">
    <location>
        <begin position="283"/>
        <end position="303"/>
    </location>
</feature>
<evidence type="ECO:0000256" key="8">
    <source>
        <dbReference type="ARBA" id="ARBA00022989"/>
    </source>
</evidence>
<feature type="transmembrane region" description="Helical" evidence="10">
    <location>
        <begin position="218"/>
        <end position="243"/>
    </location>
</feature>
<name>A0A419XB02_9BACT</name>
<feature type="transmembrane region" description="Helical" evidence="10">
    <location>
        <begin position="104"/>
        <end position="129"/>
    </location>
</feature>
<keyword evidence="6" id="KW-0592">Phosphate transport</keyword>
<evidence type="ECO:0000256" key="1">
    <source>
        <dbReference type="ARBA" id="ARBA00004651"/>
    </source>
</evidence>
<dbReference type="InterPro" id="IPR051408">
    <property type="entry name" value="Phosphate_transprt_permease"/>
</dbReference>
<sequence length="316" mass="34120">MHIGTKPKNLIKKKVFIQEMNISTEISDRKMKQRLLKDKIFTNGMIFLAFLSGVPLFLILYQLAIKGYRQLNISFIFEEAPDTMEAMIAVANNEIIPGGIANGIVGTLIIVGLASLIAIPLGIICGTYLAENAKGKFAGLVRFIVDMLQGVPSIVLGVIGYIWIVKPVTSGFSALAGSVALSIMMLPSIVRSTEETLKMIPGTLKEAALSLGVPYHKVILKVILPTGISGILTGVILGISRIAGETAPLMLTALGSTVINTNITEPSSAVPLLVWEFYNDPNLVNMIWSASLFLLLLILGLNLSAKAIARKWKVQY</sequence>
<dbReference type="InterPro" id="IPR005672">
    <property type="entry name" value="Phosphate_PstA"/>
</dbReference>
<feature type="domain" description="ABC transmembrane type-1" evidence="11">
    <location>
        <begin position="104"/>
        <end position="305"/>
    </location>
</feature>
<feature type="transmembrane region" description="Helical" evidence="10">
    <location>
        <begin position="40"/>
        <end position="64"/>
    </location>
</feature>
<comment type="caution">
    <text evidence="12">The sequence shown here is derived from an EMBL/GenBank/DDBJ whole genome shotgun (WGS) entry which is preliminary data.</text>
</comment>
<dbReference type="EMBL" id="RAPQ01000008">
    <property type="protein sequence ID" value="RKE04931.1"/>
    <property type="molecule type" value="Genomic_DNA"/>
</dbReference>
<keyword evidence="4" id="KW-0813">Transport</keyword>